<name>A0A915JZ44_ROMCU</name>
<keyword evidence="2" id="KW-1185">Reference proteome</keyword>
<evidence type="ECO:0000313" key="2">
    <source>
        <dbReference type="Proteomes" id="UP000887565"/>
    </source>
</evidence>
<reference evidence="3" key="1">
    <citation type="submission" date="2022-11" db="UniProtKB">
        <authorList>
            <consortium name="WormBaseParasite"/>
        </authorList>
    </citation>
    <scope>IDENTIFICATION</scope>
</reference>
<dbReference type="WBParaSite" id="nRc.2.0.1.t31334-RA">
    <property type="protein sequence ID" value="nRc.2.0.1.t31334-RA"/>
    <property type="gene ID" value="nRc.2.0.1.g31334"/>
</dbReference>
<organism evidence="2 3">
    <name type="scientific">Romanomermis culicivorax</name>
    <name type="common">Nematode worm</name>
    <dbReference type="NCBI Taxonomy" id="13658"/>
    <lineage>
        <taxon>Eukaryota</taxon>
        <taxon>Metazoa</taxon>
        <taxon>Ecdysozoa</taxon>
        <taxon>Nematoda</taxon>
        <taxon>Enoplea</taxon>
        <taxon>Dorylaimia</taxon>
        <taxon>Mermithida</taxon>
        <taxon>Mermithoidea</taxon>
        <taxon>Mermithidae</taxon>
        <taxon>Romanomermis</taxon>
    </lineage>
</organism>
<accession>A0A915JZ44</accession>
<evidence type="ECO:0000256" key="1">
    <source>
        <dbReference type="SAM" id="MobiDB-lite"/>
    </source>
</evidence>
<sequence length="107" mass="12273">MKSINKCVTRPHRNQERGDEMGSLRQQLKYCHIFTSTIPNGLYLCLKSSTFGRSYLGSIAIQGERSSTEGEIDKIPSTFKFTEKLKHKRFVVNAVKIMMHLKSKQHA</sequence>
<protein>
    <submittedName>
        <fullName evidence="3">Uncharacterized protein</fullName>
    </submittedName>
</protein>
<evidence type="ECO:0000313" key="3">
    <source>
        <dbReference type="WBParaSite" id="nRc.2.0.1.t31334-RA"/>
    </source>
</evidence>
<feature type="region of interest" description="Disordered" evidence="1">
    <location>
        <begin position="1"/>
        <end position="21"/>
    </location>
</feature>
<dbReference type="Proteomes" id="UP000887565">
    <property type="component" value="Unplaced"/>
</dbReference>
<dbReference type="AlphaFoldDB" id="A0A915JZ44"/>
<proteinExistence type="predicted"/>